<organism evidence="1 2">
    <name type="scientific">Ancylobacter dichloromethanicus</name>
    <dbReference type="NCBI Taxonomy" id="518825"/>
    <lineage>
        <taxon>Bacteria</taxon>
        <taxon>Pseudomonadati</taxon>
        <taxon>Pseudomonadota</taxon>
        <taxon>Alphaproteobacteria</taxon>
        <taxon>Hyphomicrobiales</taxon>
        <taxon>Xanthobacteraceae</taxon>
        <taxon>Ancylobacter</taxon>
    </lineage>
</organism>
<gene>
    <name evidence="1" type="ORF">GCM10017643_20740</name>
</gene>
<dbReference type="EMBL" id="BSFJ01000008">
    <property type="protein sequence ID" value="GLK71958.1"/>
    <property type="molecule type" value="Genomic_DNA"/>
</dbReference>
<comment type="caution">
    <text evidence="1">The sequence shown here is derived from an EMBL/GenBank/DDBJ whole genome shotgun (WGS) entry which is preliminary data.</text>
</comment>
<name>A0A9W6J919_9HYPH</name>
<evidence type="ECO:0000313" key="1">
    <source>
        <dbReference type="EMBL" id="GLK71958.1"/>
    </source>
</evidence>
<dbReference type="Proteomes" id="UP001143370">
    <property type="component" value="Unassembled WGS sequence"/>
</dbReference>
<evidence type="ECO:0000313" key="2">
    <source>
        <dbReference type="Proteomes" id="UP001143370"/>
    </source>
</evidence>
<dbReference type="AlphaFoldDB" id="A0A9W6J919"/>
<keyword evidence="2" id="KW-1185">Reference proteome</keyword>
<accession>A0A9W6J919</accession>
<sequence length="116" mass="12606">MRDPYVTSALALLRRAIFGAALALAAFVVVGVGSGSAQAGVTLPSLAAPSAALDSIGAPALQAENVRWICGPWRCFWRPNWRNWYVPPYARGWGPPVRPTCYWRRGWGGGWVHVCP</sequence>
<dbReference type="RefSeq" id="WP_213369290.1">
    <property type="nucleotide sequence ID" value="NZ_BSFJ01000008.1"/>
</dbReference>
<reference evidence="1" key="2">
    <citation type="submission" date="2023-01" db="EMBL/GenBank/DDBJ databases">
        <authorList>
            <person name="Sun Q."/>
            <person name="Evtushenko L."/>
        </authorList>
    </citation>
    <scope>NUCLEOTIDE SEQUENCE</scope>
    <source>
        <strain evidence="1">VKM B-2484</strain>
    </source>
</reference>
<reference evidence="1" key="1">
    <citation type="journal article" date="2014" name="Int. J. Syst. Evol. Microbiol.">
        <title>Complete genome sequence of Corynebacterium casei LMG S-19264T (=DSM 44701T), isolated from a smear-ripened cheese.</title>
        <authorList>
            <consortium name="US DOE Joint Genome Institute (JGI-PGF)"/>
            <person name="Walter F."/>
            <person name="Albersmeier A."/>
            <person name="Kalinowski J."/>
            <person name="Ruckert C."/>
        </authorList>
    </citation>
    <scope>NUCLEOTIDE SEQUENCE</scope>
    <source>
        <strain evidence="1">VKM B-2484</strain>
    </source>
</reference>
<protein>
    <submittedName>
        <fullName evidence="1">Uncharacterized protein</fullName>
    </submittedName>
</protein>
<proteinExistence type="predicted"/>